<gene>
    <name evidence="2" type="ORF">C0068_00165</name>
</gene>
<protein>
    <recommendedName>
        <fullName evidence="4">Lipoprotein</fullName>
    </recommendedName>
</protein>
<name>A0A2S4HKY6_9GAMM</name>
<dbReference type="Pfam" id="PF20101">
    <property type="entry name" value="DUF6491"/>
    <property type="match status" value="1"/>
</dbReference>
<comment type="caution">
    <text evidence="2">The sequence shown here is derived from an EMBL/GenBank/DDBJ whole genome shotgun (WGS) entry which is preliminary data.</text>
</comment>
<dbReference type="Proteomes" id="UP000237222">
    <property type="component" value="Unassembled WGS sequence"/>
</dbReference>
<feature type="signal peptide" evidence="1">
    <location>
        <begin position="1"/>
        <end position="19"/>
    </location>
</feature>
<dbReference type="RefSeq" id="WP_103682471.1">
    <property type="nucleotide sequence ID" value="NZ_PQGG01000002.1"/>
</dbReference>
<sequence>MSTIIKPNLLILMAFSLLACGGVKEDAKGLDERLADYGFRPGENIDQIQSYRISDWTYLDNRHFMFSNGISEHYLISLKNRCDQLRSTEALVFKTRTNTLTKFDEIIVPEAGVSKRCSIESISKLDRAE</sequence>
<dbReference type="AlphaFoldDB" id="A0A2S4HKY6"/>
<dbReference type="PROSITE" id="PS51257">
    <property type="entry name" value="PROKAR_LIPOPROTEIN"/>
    <property type="match status" value="1"/>
</dbReference>
<evidence type="ECO:0000256" key="1">
    <source>
        <dbReference type="SAM" id="SignalP"/>
    </source>
</evidence>
<accession>A0A2S4HKY6</accession>
<evidence type="ECO:0008006" key="4">
    <source>
        <dbReference type="Google" id="ProtNLM"/>
    </source>
</evidence>
<dbReference type="InterPro" id="IPR045500">
    <property type="entry name" value="DUF6491"/>
</dbReference>
<keyword evidence="1" id="KW-0732">Signal</keyword>
<reference evidence="2" key="1">
    <citation type="submission" date="2018-01" db="EMBL/GenBank/DDBJ databases">
        <authorList>
            <person name="Yu X.-D."/>
        </authorList>
    </citation>
    <scope>NUCLEOTIDE SEQUENCE</scope>
    <source>
        <strain evidence="2">ZX-21</strain>
    </source>
</reference>
<proteinExistence type="predicted"/>
<organism evidence="2 3">
    <name type="scientific">Zhongshania marina</name>
    <dbReference type="NCBI Taxonomy" id="2304603"/>
    <lineage>
        <taxon>Bacteria</taxon>
        <taxon>Pseudomonadati</taxon>
        <taxon>Pseudomonadota</taxon>
        <taxon>Gammaproteobacteria</taxon>
        <taxon>Cellvibrionales</taxon>
        <taxon>Spongiibacteraceae</taxon>
        <taxon>Zhongshania</taxon>
    </lineage>
</organism>
<feature type="chain" id="PRO_5015626988" description="Lipoprotein" evidence="1">
    <location>
        <begin position="20"/>
        <end position="129"/>
    </location>
</feature>
<dbReference type="EMBL" id="PQGG01000002">
    <property type="protein sequence ID" value="POP54667.1"/>
    <property type="molecule type" value="Genomic_DNA"/>
</dbReference>
<evidence type="ECO:0000313" key="2">
    <source>
        <dbReference type="EMBL" id="POP54667.1"/>
    </source>
</evidence>
<dbReference type="OrthoDB" id="9155375at2"/>
<evidence type="ECO:0000313" key="3">
    <source>
        <dbReference type="Proteomes" id="UP000237222"/>
    </source>
</evidence>